<name>A0AAP9IZJ0_PANTH</name>
<evidence type="ECO:0000313" key="5">
    <source>
        <dbReference type="Proteomes" id="UP001209276"/>
    </source>
</evidence>
<evidence type="ECO:0000313" key="4">
    <source>
        <dbReference type="Proteomes" id="UP000315377"/>
    </source>
</evidence>
<dbReference type="AlphaFoldDB" id="A0AAP9IZJ0"/>
<proteinExistence type="predicted"/>
<dbReference type="PANTHER" id="PTHR43617">
    <property type="entry name" value="L-AMINO ACID N-ACETYLTRANSFERASE"/>
    <property type="match status" value="1"/>
</dbReference>
<dbReference type="RefSeq" id="WP_087443899.1">
    <property type="nucleotide sequence ID" value="NZ_CABMNB010000036.1"/>
</dbReference>
<dbReference type="Proteomes" id="UP000315377">
    <property type="component" value="Chromosome"/>
</dbReference>
<sequence length="153" mass="17972">MRKLSICPVTRDNWEKAIQIRIHEEQVLFVPSIYEALTYAYIKPWDEALDPFLIYEEEVAIGFFYISYTPNSADNYWLGGFQIDKSYQGKGYGKLALRRIIDFIRETHPLCRLISLTVEQDNKAAQRLYESIGFVNQQENNQDGEVICKFFQN</sequence>
<dbReference type="GO" id="GO:0016747">
    <property type="term" value="F:acyltransferase activity, transferring groups other than amino-acyl groups"/>
    <property type="evidence" value="ECO:0007669"/>
    <property type="project" value="InterPro"/>
</dbReference>
<gene>
    <name evidence="3" type="ORF">FLT43_00150</name>
    <name evidence="2" type="ORF">M5W83_28930</name>
</gene>
<organism evidence="3 4">
    <name type="scientific">Paenibacillus thiaminolyticus</name>
    <name type="common">Bacillus thiaminolyticus</name>
    <dbReference type="NCBI Taxonomy" id="49283"/>
    <lineage>
        <taxon>Bacteria</taxon>
        <taxon>Bacillati</taxon>
        <taxon>Bacillota</taxon>
        <taxon>Bacilli</taxon>
        <taxon>Bacillales</taxon>
        <taxon>Paenibacillaceae</taxon>
        <taxon>Paenibacillus</taxon>
    </lineage>
</organism>
<dbReference type="Pfam" id="PF00583">
    <property type="entry name" value="Acetyltransf_1"/>
    <property type="match status" value="1"/>
</dbReference>
<dbReference type="CDD" id="cd04301">
    <property type="entry name" value="NAT_SF"/>
    <property type="match status" value="1"/>
</dbReference>
<protein>
    <submittedName>
        <fullName evidence="3">GNAT family N-acetyltransferase</fullName>
    </submittedName>
</protein>
<dbReference type="InterPro" id="IPR016181">
    <property type="entry name" value="Acyl_CoA_acyltransferase"/>
</dbReference>
<dbReference type="Gene3D" id="3.40.630.30">
    <property type="match status" value="1"/>
</dbReference>
<reference evidence="2 5" key="2">
    <citation type="submission" date="2022-05" db="EMBL/GenBank/DDBJ databases">
        <title>Genome Sequencing of Bee-Associated Microbes.</title>
        <authorList>
            <person name="Dunlap C."/>
        </authorList>
    </citation>
    <scope>NUCLEOTIDE SEQUENCE [LARGE SCALE GENOMIC DNA]</scope>
    <source>
        <strain evidence="2 5">NRRL B-14613</strain>
    </source>
</reference>
<dbReference type="InterPro" id="IPR050276">
    <property type="entry name" value="MshD_Acetyltransferase"/>
</dbReference>
<dbReference type="GeneID" id="76994417"/>
<accession>A0AAP9IZJ0</accession>
<feature type="domain" description="N-acetyltransferase" evidence="1">
    <location>
        <begin position="4"/>
        <end position="153"/>
    </location>
</feature>
<evidence type="ECO:0000313" key="3">
    <source>
        <dbReference type="EMBL" id="QDM42095.1"/>
    </source>
</evidence>
<dbReference type="InterPro" id="IPR000182">
    <property type="entry name" value="GNAT_dom"/>
</dbReference>
<evidence type="ECO:0000313" key="2">
    <source>
        <dbReference type="EMBL" id="MCY9611175.1"/>
    </source>
</evidence>
<dbReference type="EMBL" id="CP041405">
    <property type="protein sequence ID" value="QDM42095.1"/>
    <property type="molecule type" value="Genomic_DNA"/>
</dbReference>
<evidence type="ECO:0000259" key="1">
    <source>
        <dbReference type="PROSITE" id="PS51186"/>
    </source>
</evidence>
<reference evidence="3 4" key="1">
    <citation type="submission" date="2019-07" db="EMBL/GenBank/DDBJ databases">
        <title>Paenibacillus thiaminolyticus NRRL B-4156.</title>
        <authorList>
            <person name="Hehnly C."/>
            <person name="Zhang L."/>
        </authorList>
    </citation>
    <scope>NUCLEOTIDE SEQUENCE [LARGE SCALE GENOMIC DNA]</scope>
    <source>
        <strain evidence="3 4">NRRL B-4156</strain>
    </source>
</reference>
<dbReference type="Proteomes" id="UP001209276">
    <property type="component" value="Unassembled WGS sequence"/>
</dbReference>
<dbReference type="PROSITE" id="PS51186">
    <property type="entry name" value="GNAT"/>
    <property type="match status" value="1"/>
</dbReference>
<dbReference type="SUPFAM" id="SSF55729">
    <property type="entry name" value="Acyl-CoA N-acyltransferases (Nat)"/>
    <property type="match status" value="1"/>
</dbReference>
<keyword evidence="5" id="KW-1185">Reference proteome</keyword>
<dbReference type="EMBL" id="JAMDMM010000080">
    <property type="protein sequence ID" value="MCY9611175.1"/>
    <property type="molecule type" value="Genomic_DNA"/>
</dbReference>